<dbReference type="NCBIfam" id="TIGR00254">
    <property type="entry name" value="GGDEF"/>
    <property type="match status" value="1"/>
</dbReference>
<name>A0A3D9H388_9PROT</name>
<dbReference type="InterPro" id="IPR043128">
    <property type="entry name" value="Rev_trsase/Diguanyl_cyclase"/>
</dbReference>
<reference evidence="2 3" key="1">
    <citation type="submission" date="2018-07" db="EMBL/GenBank/DDBJ databases">
        <title>Genomic Encyclopedia of Type Strains, Phase III (KMG-III): the genomes of soil and plant-associated and newly described type strains.</title>
        <authorList>
            <person name="Whitman W."/>
        </authorList>
    </citation>
    <scope>NUCLEOTIDE SEQUENCE [LARGE SCALE GENOMIC DNA]</scope>
    <source>
        <strain evidence="2 3">CECT 8488</strain>
    </source>
</reference>
<dbReference type="RefSeq" id="WP_181905525.1">
    <property type="nucleotide sequence ID" value="NZ_QRDW01000024.1"/>
</dbReference>
<comment type="caution">
    <text evidence="2">The sequence shown here is derived from an EMBL/GenBank/DDBJ whole genome shotgun (WGS) entry which is preliminary data.</text>
</comment>
<dbReference type="SUPFAM" id="SSF55073">
    <property type="entry name" value="Nucleotide cyclase"/>
    <property type="match status" value="1"/>
</dbReference>
<dbReference type="PROSITE" id="PS50887">
    <property type="entry name" value="GGDEF"/>
    <property type="match status" value="1"/>
</dbReference>
<protein>
    <submittedName>
        <fullName evidence="2">Diguanylate cyclase (GGDEF)-like protein</fullName>
    </submittedName>
</protein>
<keyword evidence="3" id="KW-1185">Reference proteome</keyword>
<evidence type="ECO:0000313" key="3">
    <source>
        <dbReference type="Proteomes" id="UP000256845"/>
    </source>
</evidence>
<dbReference type="AlphaFoldDB" id="A0A3D9H388"/>
<dbReference type="EMBL" id="QRDW01000024">
    <property type="protein sequence ID" value="RED43356.1"/>
    <property type="molecule type" value="Genomic_DNA"/>
</dbReference>
<dbReference type="SMART" id="SM00267">
    <property type="entry name" value="GGDEF"/>
    <property type="match status" value="1"/>
</dbReference>
<dbReference type="Proteomes" id="UP000256845">
    <property type="component" value="Unassembled WGS sequence"/>
</dbReference>
<feature type="domain" description="GGDEF" evidence="1">
    <location>
        <begin position="90"/>
        <end position="225"/>
    </location>
</feature>
<dbReference type="Pfam" id="PF00990">
    <property type="entry name" value="GGDEF"/>
    <property type="match status" value="1"/>
</dbReference>
<organism evidence="2 3">
    <name type="scientific">Aestuariispira insulae</name>
    <dbReference type="NCBI Taxonomy" id="1461337"/>
    <lineage>
        <taxon>Bacteria</taxon>
        <taxon>Pseudomonadati</taxon>
        <taxon>Pseudomonadota</taxon>
        <taxon>Alphaproteobacteria</taxon>
        <taxon>Rhodospirillales</taxon>
        <taxon>Kiloniellaceae</taxon>
        <taxon>Aestuariispira</taxon>
    </lineage>
</organism>
<evidence type="ECO:0000259" key="1">
    <source>
        <dbReference type="PROSITE" id="PS50887"/>
    </source>
</evidence>
<proteinExistence type="predicted"/>
<dbReference type="InterPro" id="IPR000160">
    <property type="entry name" value="GGDEF_dom"/>
</dbReference>
<dbReference type="InterPro" id="IPR029787">
    <property type="entry name" value="Nucleotide_cyclase"/>
</dbReference>
<accession>A0A3D9H388</accession>
<gene>
    <name evidence="2" type="ORF">DFP90_12414</name>
</gene>
<dbReference type="PANTHER" id="PTHR46663">
    <property type="entry name" value="DIGUANYLATE CYCLASE DGCT-RELATED"/>
    <property type="match status" value="1"/>
</dbReference>
<dbReference type="PANTHER" id="PTHR46663:SF2">
    <property type="entry name" value="GGDEF DOMAIN-CONTAINING PROTEIN"/>
    <property type="match status" value="1"/>
</dbReference>
<evidence type="ECO:0000313" key="2">
    <source>
        <dbReference type="EMBL" id="RED43356.1"/>
    </source>
</evidence>
<dbReference type="CDD" id="cd01949">
    <property type="entry name" value="GGDEF"/>
    <property type="match status" value="1"/>
</dbReference>
<dbReference type="InterPro" id="IPR052163">
    <property type="entry name" value="DGC-Regulatory_Protein"/>
</dbReference>
<sequence length="225" mass="25489">MRVAMNRFDEIEELKTYISDLEMKIEYLEEQAATVVAICEELSLQKQILEIRKNESDYIAQHDGLTGLLNRRTITSLMKSLLMERNIDGKVSCIYFIDMDNFKSVNDKYGHAAGDEILVQFSNALKDVFNDNDVIGRIGGDEFIAVQSWRKPQEQAVDRLLETLSKKVARINESSDHDIAISASVGIVRITDVSRSAEDILKEADSCMYEAKKRVDKGYLGVVRA</sequence>
<dbReference type="Gene3D" id="3.30.70.270">
    <property type="match status" value="1"/>
</dbReference>